<proteinExistence type="predicted"/>
<sequence length="171" mass="19585">MSTGHKLFTSDLSNETLGAKLVCWLNLCICLSLSQVNREMNEGIRVDQKKIKAILQWKAQRNVLKVHSFLSLVVMPMMKLLQKNVLFVWSDQCQESFKKLKQILTEPPILTLHESEKDFVAYSDASLNCLGCILMHDGKVIMYASRQLKTHECNYQMHDLELAAVVFALKI</sequence>
<dbReference type="InterPro" id="IPR050951">
    <property type="entry name" value="Retrovirus_Pol_polyprotein"/>
</dbReference>
<dbReference type="AlphaFoldDB" id="A0A5B6VIG7"/>
<dbReference type="PANTHER" id="PTHR37984">
    <property type="entry name" value="PROTEIN CBG26694"/>
    <property type="match status" value="1"/>
</dbReference>
<evidence type="ECO:0000313" key="3">
    <source>
        <dbReference type="EMBL" id="KAA3469010.1"/>
    </source>
</evidence>
<evidence type="ECO:0000256" key="1">
    <source>
        <dbReference type="ARBA" id="ARBA00023268"/>
    </source>
</evidence>
<evidence type="ECO:0000259" key="2">
    <source>
        <dbReference type="Pfam" id="PF17919"/>
    </source>
</evidence>
<dbReference type="InterPro" id="IPR043128">
    <property type="entry name" value="Rev_trsase/Diguanyl_cyclase"/>
</dbReference>
<keyword evidence="4" id="KW-1185">Reference proteome</keyword>
<dbReference type="Gene3D" id="3.30.70.270">
    <property type="match status" value="1"/>
</dbReference>
<protein>
    <submittedName>
        <fullName evidence="3">DNA/RNA polymerases superfamily protein</fullName>
    </submittedName>
</protein>
<reference evidence="4" key="1">
    <citation type="journal article" date="2019" name="Plant Biotechnol. J.">
        <title>Genome sequencing of the Australian wild diploid species Gossypium australe highlights disease resistance and delayed gland morphogenesis.</title>
        <authorList>
            <person name="Cai Y."/>
            <person name="Cai X."/>
            <person name="Wang Q."/>
            <person name="Wang P."/>
            <person name="Zhang Y."/>
            <person name="Cai C."/>
            <person name="Xu Y."/>
            <person name="Wang K."/>
            <person name="Zhou Z."/>
            <person name="Wang C."/>
            <person name="Geng S."/>
            <person name="Li B."/>
            <person name="Dong Q."/>
            <person name="Hou Y."/>
            <person name="Wang H."/>
            <person name="Ai P."/>
            <person name="Liu Z."/>
            <person name="Yi F."/>
            <person name="Sun M."/>
            <person name="An G."/>
            <person name="Cheng J."/>
            <person name="Zhang Y."/>
            <person name="Shi Q."/>
            <person name="Xie Y."/>
            <person name="Shi X."/>
            <person name="Chang Y."/>
            <person name="Huang F."/>
            <person name="Chen Y."/>
            <person name="Hong S."/>
            <person name="Mi L."/>
            <person name="Sun Q."/>
            <person name="Zhang L."/>
            <person name="Zhou B."/>
            <person name="Peng R."/>
            <person name="Zhang X."/>
            <person name="Liu F."/>
        </authorList>
    </citation>
    <scope>NUCLEOTIDE SEQUENCE [LARGE SCALE GENOMIC DNA]</scope>
    <source>
        <strain evidence="4">cv. PA1801</strain>
    </source>
</reference>
<dbReference type="Proteomes" id="UP000325315">
    <property type="component" value="Unassembled WGS sequence"/>
</dbReference>
<organism evidence="3 4">
    <name type="scientific">Gossypium australe</name>
    <dbReference type="NCBI Taxonomy" id="47621"/>
    <lineage>
        <taxon>Eukaryota</taxon>
        <taxon>Viridiplantae</taxon>
        <taxon>Streptophyta</taxon>
        <taxon>Embryophyta</taxon>
        <taxon>Tracheophyta</taxon>
        <taxon>Spermatophyta</taxon>
        <taxon>Magnoliopsida</taxon>
        <taxon>eudicotyledons</taxon>
        <taxon>Gunneridae</taxon>
        <taxon>Pentapetalae</taxon>
        <taxon>rosids</taxon>
        <taxon>malvids</taxon>
        <taxon>Malvales</taxon>
        <taxon>Malvaceae</taxon>
        <taxon>Malvoideae</taxon>
        <taxon>Gossypium</taxon>
    </lineage>
</organism>
<dbReference type="InterPro" id="IPR041577">
    <property type="entry name" value="RT_RNaseH_2"/>
</dbReference>
<keyword evidence="1" id="KW-0511">Multifunctional enzyme</keyword>
<feature type="domain" description="Reverse transcriptase/retrotransposon-derived protein RNase H-like" evidence="2">
    <location>
        <begin position="89"/>
        <end position="170"/>
    </location>
</feature>
<dbReference type="GO" id="GO:0003824">
    <property type="term" value="F:catalytic activity"/>
    <property type="evidence" value="ECO:0007669"/>
    <property type="project" value="UniProtKB-KW"/>
</dbReference>
<dbReference type="SUPFAM" id="SSF56672">
    <property type="entry name" value="DNA/RNA polymerases"/>
    <property type="match status" value="1"/>
</dbReference>
<name>A0A5B6VIG7_9ROSI</name>
<accession>A0A5B6VIG7</accession>
<gene>
    <name evidence="3" type="ORF">EPI10_014844</name>
</gene>
<dbReference type="OrthoDB" id="415724at2759"/>
<comment type="caution">
    <text evidence="3">The sequence shown here is derived from an EMBL/GenBank/DDBJ whole genome shotgun (WGS) entry which is preliminary data.</text>
</comment>
<evidence type="ECO:0000313" key="4">
    <source>
        <dbReference type="Proteomes" id="UP000325315"/>
    </source>
</evidence>
<dbReference type="Pfam" id="PF17919">
    <property type="entry name" value="RT_RNaseH_2"/>
    <property type="match status" value="1"/>
</dbReference>
<dbReference type="PANTHER" id="PTHR37984:SF5">
    <property type="entry name" value="PROTEIN NYNRIN-LIKE"/>
    <property type="match status" value="1"/>
</dbReference>
<dbReference type="InterPro" id="IPR043502">
    <property type="entry name" value="DNA/RNA_pol_sf"/>
</dbReference>
<dbReference type="EMBL" id="SMMG02000006">
    <property type="protein sequence ID" value="KAA3469010.1"/>
    <property type="molecule type" value="Genomic_DNA"/>
</dbReference>